<keyword evidence="2" id="KW-0732">Signal</keyword>
<name>A0A9R1STN2_9HYME</name>
<dbReference type="AlphaFoldDB" id="A0A9R1STN2"/>
<dbReference type="FunFam" id="3.40.50.1820:FF:000021">
    <property type="entry name" value="Lipase"/>
    <property type="match status" value="1"/>
</dbReference>
<keyword evidence="3" id="KW-0378">Hydrolase</keyword>
<dbReference type="KEGG" id="fas:105262830"/>
<dbReference type="InterPro" id="IPR006693">
    <property type="entry name" value="AB_hydrolase_lipase"/>
</dbReference>
<keyword evidence="5" id="KW-0443">Lipid metabolism</keyword>
<dbReference type="InterPro" id="IPR029058">
    <property type="entry name" value="AB_hydrolase_fold"/>
</dbReference>
<keyword evidence="8" id="KW-1185">Reference proteome</keyword>
<evidence type="ECO:0000256" key="4">
    <source>
        <dbReference type="ARBA" id="ARBA00022963"/>
    </source>
</evidence>
<evidence type="ECO:0000256" key="6">
    <source>
        <dbReference type="ARBA" id="ARBA00023180"/>
    </source>
</evidence>
<protein>
    <submittedName>
        <fullName evidence="9">Lipase 3-like isoform X1</fullName>
    </submittedName>
</protein>
<proteinExistence type="inferred from homology"/>
<feature type="domain" description="Partial AB-hydrolase lipase" evidence="7">
    <location>
        <begin position="100"/>
        <end position="159"/>
    </location>
</feature>
<keyword evidence="4" id="KW-0442">Lipid degradation</keyword>
<dbReference type="GO" id="GO:0016787">
    <property type="term" value="F:hydrolase activity"/>
    <property type="evidence" value="ECO:0007669"/>
    <property type="project" value="UniProtKB-KW"/>
</dbReference>
<evidence type="ECO:0000259" key="7">
    <source>
        <dbReference type="Pfam" id="PF04083"/>
    </source>
</evidence>
<gene>
    <name evidence="9" type="primary">LOC105262830</name>
</gene>
<accession>A0A9R1STN2</accession>
<evidence type="ECO:0000256" key="3">
    <source>
        <dbReference type="ARBA" id="ARBA00022801"/>
    </source>
</evidence>
<keyword evidence="6" id="KW-0325">Glycoprotein</keyword>
<dbReference type="RefSeq" id="XP_011296942.1">
    <property type="nucleotide sequence ID" value="XM_011298640.1"/>
</dbReference>
<dbReference type="Gene3D" id="3.40.50.1820">
    <property type="entry name" value="alpha/beta hydrolase"/>
    <property type="match status" value="1"/>
</dbReference>
<evidence type="ECO:0000256" key="1">
    <source>
        <dbReference type="ARBA" id="ARBA00010701"/>
    </source>
</evidence>
<evidence type="ECO:0000256" key="2">
    <source>
        <dbReference type="ARBA" id="ARBA00022729"/>
    </source>
</evidence>
<dbReference type="GO" id="GO:0016042">
    <property type="term" value="P:lipid catabolic process"/>
    <property type="evidence" value="ECO:0007669"/>
    <property type="project" value="UniProtKB-KW"/>
</dbReference>
<dbReference type="GeneID" id="105262830"/>
<organism evidence="8 9">
    <name type="scientific">Fopius arisanus</name>
    <dbReference type="NCBI Taxonomy" id="64838"/>
    <lineage>
        <taxon>Eukaryota</taxon>
        <taxon>Metazoa</taxon>
        <taxon>Ecdysozoa</taxon>
        <taxon>Arthropoda</taxon>
        <taxon>Hexapoda</taxon>
        <taxon>Insecta</taxon>
        <taxon>Pterygota</taxon>
        <taxon>Neoptera</taxon>
        <taxon>Endopterygota</taxon>
        <taxon>Hymenoptera</taxon>
        <taxon>Apocrita</taxon>
        <taxon>Ichneumonoidea</taxon>
        <taxon>Braconidae</taxon>
        <taxon>Opiinae</taxon>
        <taxon>Fopius</taxon>
    </lineage>
</organism>
<evidence type="ECO:0000313" key="9">
    <source>
        <dbReference type="RefSeq" id="XP_011296942.1"/>
    </source>
</evidence>
<dbReference type="SUPFAM" id="SSF53474">
    <property type="entry name" value="alpha/beta-Hydrolases"/>
    <property type="match status" value="1"/>
</dbReference>
<dbReference type="Proteomes" id="UP000694866">
    <property type="component" value="Unplaced"/>
</dbReference>
<dbReference type="Pfam" id="PF04083">
    <property type="entry name" value="Abhydro_lipase"/>
    <property type="match status" value="1"/>
</dbReference>
<dbReference type="PANTHER" id="PTHR11005">
    <property type="entry name" value="LYSOSOMAL ACID LIPASE-RELATED"/>
    <property type="match status" value="1"/>
</dbReference>
<evidence type="ECO:0000256" key="5">
    <source>
        <dbReference type="ARBA" id="ARBA00023098"/>
    </source>
</evidence>
<evidence type="ECO:0000313" key="8">
    <source>
        <dbReference type="Proteomes" id="UP000694866"/>
    </source>
</evidence>
<reference evidence="9" key="1">
    <citation type="submission" date="2025-08" db="UniProtKB">
        <authorList>
            <consortium name="RefSeq"/>
        </authorList>
    </citation>
    <scope>IDENTIFICATION</scope>
    <source>
        <strain evidence="9">USDA-PBARC FA_bdor</strain>
        <tissue evidence="9">Whole organism</tissue>
    </source>
</reference>
<comment type="similarity">
    <text evidence="1">Belongs to the AB hydrolase superfamily. Lipase family.</text>
</comment>
<sequence length="466" mass="52787">MKSTSNNDNQIESVFRTKSLTKNGKCVSVLSGVMLQQISTKIFSVKMDLALPVSRIWLLVLISSLQRLEKTGALDSPLLGSAHLGNDSYKYHEDAHLSARELISKYGYRGETHKVTTNDGYILEMHRITGPKSNPKAEGKPVIFVMHGLLCSSVDWIISGPKKGLGFMLADAGYDVWLGNARGNTYSRGHKKYSTIDKQYWMFSWHEQGTEDLPAMIDYITRNTGNERIFYAAHSQGTTAYFVMASEKPKYNDKIIAMFGMAPVAYLEHMRSPFLQVLTRIDKVVTNVMEVLGWYEFKPIDGLIKKVATIACQEENWTQDICLNVMFLIAGFGSDQMNRTLLPAILGHTPAGSSSRQLIHYSQLFKSNKFRKYDHGALRNYIIYKRMTPPSYDLSKVTTPVIISYGLNDWLAHPKDVRRLTAQLPNVYAELKVPNPNFGHLDHLWGIDAPRYVYSKLIALLNHFRS</sequence>
<dbReference type="OrthoDB" id="9974421at2759"/>